<dbReference type="Gene3D" id="3.60.10.10">
    <property type="entry name" value="Endonuclease/exonuclease/phosphatase"/>
    <property type="match status" value="1"/>
</dbReference>
<dbReference type="EMBL" id="JBBPBM010000023">
    <property type="protein sequence ID" value="KAK8544996.1"/>
    <property type="molecule type" value="Genomic_DNA"/>
</dbReference>
<gene>
    <name evidence="1" type="ORF">V6N12_025851</name>
</gene>
<sequence length="368" mass="42312">MKDFSPIPRVPVELNFVQGLWRWRSFYGSLAWHFVSNGGWFATTFLCLFSIPASSELSPSCQTHPDIVGRVVLLTGGEMVVMAWNVRGLGNRVTVRALKNSMVTILKHGKHFIDAMISVNGETEWFGTFIYGPPYQEEKQAFWESMTNLRSCPGDRWLVIGDTNVVASQEEKIGGAPFNPSDARHFYEFVDSLGLLELPISGGNFTWSNHRSDEDSILEKLDRALCSFEWSSLFPKAIGVLDVAMGSDHAPIIILSQGMMKKYKKEFKFESKWLLEDECTSTVQKSWDPISQPRISHRFGSKLRRTKYSLIKWSKLKSRFNNQKKQELLGKIKSLQGKQLSKEELFDSKQCKKELDMMWESEERFWHQ</sequence>
<name>A0ABR2DRA0_9ROSI</name>
<accession>A0ABR2DRA0</accession>
<dbReference type="InterPro" id="IPR036691">
    <property type="entry name" value="Endo/exonu/phosph_ase_sf"/>
</dbReference>
<evidence type="ECO:0000313" key="2">
    <source>
        <dbReference type="Proteomes" id="UP001472677"/>
    </source>
</evidence>
<dbReference type="PANTHER" id="PTHR33710">
    <property type="entry name" value="BNAC02G09200D PROTEIN"/>
    <property type="match status" value="1"/>
</dbReference>
<reference evidence="1 2" key="1">
    <citation type="journal article" date="2024" name="G3 (Bethesda)">
        <title>Genome assembly of Hibiscus sabdariffa L. provides insights into metabolisms of medicinal natural products.</title>
        <authorList>
            <person name="Kim T."/>
        </authorList>
    </citation>
    <scope>NUCLEOTIDE SEQUENCE [LARGE SCALE GENOMIC DNA]</scope>
    <source>
        <strain evidence="1">TK-2024</strain>
        <tissue evidence="1">Old leaves</tissue>
    </source>
</reference>
<comment type="caution">
    <text evidence="1">The sequence shown here is derived from an EMBL/GenBank/DDBJ whole genome shotgun (WGS) entry which is preliminary data.</text>
</comment>
<dbReference type="SUPFAM" id="SSF56219">
    <property type="entry name" value="DNase I-like"/>
    <property type="match status" value="1"/>
</dbReference>
<organism evidence="1 2">
    <name type="scientific">Hibiscus sabdariffa</name>
    <name type="common">roselle</name>
    <dbReference type="NCBI Taxonomy" id="183260"/>
    <lineage>
        <taxon>Eukaryota</taxon>
        <taxon>Viridiplantae</taxon>
        <taxon>Streptophyta</taxon>
        <taxon>Embryophyta</taxon>
        <taxon>Tracheophyta</taxon>
        <taxon>Spermatophyta</taxon>
        <taxon>Magnoliopsida</taxon>
        <taxon>eudicotyledons</taxon>
        <taxon>Gunneridae</taxon>
        <taxon>Pentapetalae</taxon>
        <taxon>rosids</taxon>
        <taxon>malvids</taxon>
        <taxon>Malvales</taxon>
        <taxon>Malvaceae</taxon>
        <taxon>Malvoideae</taxon>
        <taxon>Hibiscus</taxon>
    </lineage>
</organism>
<dbReference type="PANTHER" id="PTHR33710:SF71">
    <property type="entry name" value="ENDONUCLEASE_EXONUCLEASE_PHOSPHATASE DOMAIN-CONTAINING PROTEIN"/>
    <property type="match status" value="1"/>
</dbReference>
<keyword evidence="2" id="KW-1185">Reference proteome</keyword>
<proteinExistence type="predicted"/>
<evidence type="ECO:0000313" key="1">
    <source>
        <dbReference type="EMBL" id="KAK8544996.1"/>
    </source>
</evidence>
<evidence type="ECO:0008006" key="3">
    <source>
        <dbReference type="Google" id="ProtNLM"/>
    </source>
</evidence>
<protein>
    <recommendedName>
        <fullName evidence="3">Endonuclease/exonuclease/phosphatase domain-containing protein</fullName>
    </recommendedName>
</protein>
<dbReference type="Proteomes" id="UP001472677">
    <property type="component" value="Unassembled WGS sequence"/>
</dbReference>